<evidence type="ECO:0000259" key="4">
    <source>
        <dbReference type="PROSITE" id="PS50238"/>
    </source>
</evidence>
<feature type="compositionally biased region" description="Basic and acidic residues" evidence="2">
    <location>
        <begin position="885"/>
        <end position="899"/>
    </location>
</feature>
<sequence>MANRNGESSSSQPPQFQPQQQNANEQDPEHHSGNADPRSRGGNTAVLAVEAIISPPSVSFSNLCYFDCLQKQEFRSSFLEGLGWTSWKKRWFILTRTSLVFFRSDPSAVQQRGGEVNLTLGGIDLNSSGSVVVKADKKLLTVLFPDGRDGRAFTLKADTMEDLHEWKAALEHALTQAPSASHVMGQNGIFRNDQSDAPAGVDEHRDEAPARPTVLGRPVLLALEDVDGTPSFLEKALRFVEDHGVNTEGILRRAADVDDVEHRIREYEQGKNEFSPTEDAHVIADCLKYFLRELPSSPVPASCCNALLEACRTLRGNRVNAMREAICESFPEPNRRLLQRILMMMQLVASNKNVNRMNTNAVAACMAPLLLRPLLAGDCNIENDFDVGGDGSMQLLQAAAAANHAQAIVITLLEEYESIFGEGSLSAGLYSDSEESGSETEEGTDDGDYDDEDYDGTQGSDDYTDEEEGFENESDRSYSESEASAETPHDHKARPSIQITEITSSESTPKGSTQPKVPKKLLSSSKRSSLPRHEHARKDENILVKGSDSAQVKAVLGVSKAEDKNSSTTLSSAPGGSKRLWGRAHGRKNLSMESIDFTLEVDEDDADIERLESTKSELQNRIADEVKNNAVLQASLERRKKALYVRRQALENDVERLQEQLQQEIDRKSALESGLNMSKGNQTIPETTDEKLKKDLQEVAQAEADIVNLEHKVDDLENRLGQQDVKGSGSPHGGSRESRRSPEHNSKMKEKQKDTEAASGNVLQDGQGSARENEIEKIQDPRSKSSQQTSKVAGMSKRSGTKGEGNTTTTTSALSKLTMRLNFLKERRSQIANELSNMDKGKSSSGQPSPSTEQNRSVQETERETGSKSNQNQDSDSSKLQSPHVLDRGRSDNGGDRGKGGNQPSTTPRTLSR</sequence>
<feature type="region of interest" description="Disordered" evidence="2">
    <location>
        <begin position="669"/>
        <end position="688"/>
    </location>
</feature>
<protein>
    <recommendedName>
        <fullName evidence="7">Rho-GAP domain-containing protein</fullName>
    </recommendedName>
</protein>
<keyword evidence="6" id="KW-1185">Reference proteome</keyword>
<dbReference type="PROSITE" id="PS50238">
    <property type="entry name" value="RHOGAP"/>
    <property type="match status" value="1"/>
</dbReference>
<evidence type="ECO:0000259" key="3">
    <source>
        <dbReference type="PROSITE" id="PS50003"/>
    </source>
</evidence>
<dbReference type="InParanoid" id="M4DRS5"/>
<feature type="compositionally biased region" description="Acidic residues" evidence="2">
    <location>
        <begin position="432"/>
        <end position="455"/>
    </location>
</feature>
<feature type="compositionally biased region" description="Basic and acidic residues" evidence="2">
    <location>
        <begin position="27"/>
        <end position="39"/>
    </location>
</feature>
<dbReference type="GO" id="GO:0005096">
    <property type="term" value="F:GTPase activator activity"/>
    <property type="evidence" value="ECO:0007669"/>
    <property type="project" value="UniProtKB-KW"/>
</dbReference>
<feature type="domain" description="Rho-GAP" evidence="4">
    <location>
        <begin position="221"/>
        <end position="420"/>
    </location>
</feature>
<feature type="compositionally biased region" description="Basic and acidic residues" evidence="2">
    <location>
        <begin position="531"/>
        <end position="542"/>
    </location>
</feature>
<evidence type="ECO:0000256" key="1">
    <source>
        <dbReference type="ARBA" id="ARBA00022468"/>
    </source>
</evidence>
<feature type="compositionally biased region" description="Basic and acidic residues" evidence="2">
    <location>
        <begin position="734"/>
        <end position="756"/>
    </location>
</feature>
<organism evidence="5 6">
    <name type="scientific">Brassica campestris</name>
    <name type="common">Field mustard</name>
    <dbReference type="NCBI Taxonomy" id="3711"/>
    <lineage>
        <taxon>Eukaryota</taxon>
        <taxon>Viridiplantae</taxon>
        <taxon>Streptophyta</taxon>
        <taxon>Embryophyta</taxon>
        <taxon>Tracheophyta</taxon>
        <taxon>Spermatophyta</taxon>
        <taxon>Magnoliopsida</taxon>
        <taxon>eudicotyledons</taxon>
        <taxon>Gunneridae</taxon>
        <taxon>Pentapetalae</taxon>
        <taxon>rosids</taxon>
        <taxon>malvids</taxon>
        <taxon>Brassicales</taxon>
        <taxon>Brassicaceae</taxon>
        <taxon>Brassiceae</taxon>
        <taxon>Brassica</taxon>
    </lineage>
</organism>
<dbReference type="Pfam" id="PF14389">
    <property type="entry name" value="Lzipper-MIP1"/>
    <property type="match status" value="1"/>
</dbReference>
<evidence type="ECO:0008006" key="7">
    <source>
        <dbReference type="Google" id="ProtNLM"/>
    </source>
</evidence>
<dbReference type="SUPFAM" id="SSF50729">
    <property type="entry name" value="PH domain-like"/>
    <property type="match status" value="1"/>
</dbReference>
<dbReference type="SUPFAM" id="SSF48350">
    <property type="entry name" value="GTPase activation domain, GAP"/>
    <property type="match status" value="1"/>
</dbReference>
<dbReference type="eggNOG" id="KOG4271">
    <property type="taxonomic scope" value="Eukaryota"/>
</dbReference>
<dbReference type="STRING" id="51351.M4DRS5"/>
<dbReference type="SMART" id="SM00324">
    <property type="entry name" value="RhoGAP"/>
    <property type="match status" value="1"/>
</dbReference>
<feature type="compositionally biased region" description="Low complexity" evidence="2">
    <location>
        <begin position="8"/>
        <end position="21"/>
    </location>
</feature>
<dbReference type="PROSITE" id="PS50003">
    <property type="entry name" value="PH_DOMAIN"/>
    <property type="match status" value="1"/>
</dbReference>
<dbReference type="Pfam" id="PF00620">
    <property type="entry name" value="RhoGAP"/>
    <property type="match status" value="1"/>
</dbReference>
<dbReference type="PANTHER" id="PTHR46265">
    <property type="entry name" value="RHO GTPASE-ACTIVATING PROTEIN 7"/>
    <property type="match status" value="1"/>
</dbReference>
<dbReference type="FunCoup" id="M4DRS5">
    <property type="interactions" value="90"/>
</dbReference>
<reference evidence="5 6" key="1">
    <citation type="journal article" date="2011" name="Nat. Genet.">
        <title>The genome of the mesopolyploid crop species Brassica rapa.</title>
        <authorList>
            <consortium name="Brassica rapa Genome Sequencing Project Consortium"/>
            <person name="Wang X."/>
            <person name="Wang H."/>
            <person name="Wang J."/>
            <person name="Sun R."/>
            <person name="Wu J."/>
            <person name="Liu S."/>
            <person name="Bai Y."/>
            <person name="Mun J.H."/>
            <person name="Bancroft I."/>
            <person name="Cheng F."/>
            <person name="Huang S."/>
            <person name="Li X."/>
            <person name="Hua W."/>
            <person name="Wang J."/>
            <person name="Wang X."/>
            <person name="Freeling M."/>
            <person name="Pires J.C."/>
            <person name="Paterson A.H."/>
            <person name="Chalhoub B."/>
            <person name="Wang B."/>
            <person name="Hayward A."/>
            <person name="Sharpe A.G."/>
            <person name="Park B.S."/>
            <person name="Weisshaar B."/>
            <person name="Liu B."/>
            <person name="Li B."/>
            <person name="Liu B."/>
            <person name="Tong C."/>
            <person name="Song C."/>
            <person name="Duran C."/>
            <person name="Peng C."/>
            <person name="Geng C."/>
            <person name="Koh C."/>
            <person name="Lin C."/>
            <person name="Edwards D."/>
            <person name="Mu D."/>
            <person name="Shen D."/>
            <person name="Soumpourou E."/>
            <person name="Li F."/>
            <person name="Fraser F."/>
            <person name="Conant G."/>
            <person name="Lassalle G."/>
            <person name="King G.J."/>
            <person name="Bonnema G."/>
            <person name="Tang H."/>
            <person name="Wang H."/>
            <person name="Belcram H."/>
            <person name="Zhou H."/>
            <person name="Hirakawa H."/>
            <person name="Abe H."/>
            <person name="Guo H."/>
            <person name="Wang H."/>
            <person name="Jin H."/>
            <person name="Parkin I.A."/>
            <person name="Batley J."/>
            <person name="Kim J.S."/>
            <person name="Just J."/>
            <person name="Li J."/>
            <person name="Xu J."/>
            <person name="Deng J."/>
            <person name="Kim J.A."/>
            <person name="Li J."/>
            <person name="Yu J."/>
            <person name="Meng J."/>
            <person name="Wang J."/>
            <person name="Min J."/>
            <person name="Poulain J."/>
            <person name="Wang J."/>
            <person name="Hatakeyama K."/>
            <person name="Wu K."/>
            <person name="Wang L."/>
            <person name="Fang L."/>
            <person name="Trick M."/>
            <person name="Links M.G."/>
            <person name="Zhao M."/>
            <person name="Jin M."/>
            <person name="Ramchiary N."/>
            <person name="Drou N."/>
            <person name="Berkman P.J."/>
            <person name="Cai Q."/>
            <person name="Huang Q."/>
            <person name="Li R."/>
            <person name="Tabata S."/>
            <person name="Cheng S."/>
            <person name="Zhang S."/>
            <person name="Zhang S."/>
            <person name="Huang S."/>
            <person name="Sato S."/>
            <person name="Sun S."/>
            <person name="Kwon S.J."/>
            <person name="Choi S.R."/>
            <person name="Lee T.H."/>
            <person name="Fan W."/>
            <person name="Zhao X."/>
            <person name="Tan X."/>
            <person name="Xu X."/>
            <person name="Wang Y."/>
            <person name="Qiu Y."/>
            <person name="Yin Y."/>
            <person name="Li Y."/>
            <person name="Du Y."/>
            <person name="Liao Y."/>
            <person name="Lim Y."/>
            <person name="Narusaka Y."/>
            <person name="Wang Y."/>
            <person name="Wang Z."/>
            <person name="Li Z."/>
            <person name="Wang Z."/>
            <person name="Xiong Z."/>
            <person name="Zhang Z."/>
        </authorList>
    </citation>
    <scope>NUCLEOTIDE SEQUENCE [LARGE SCALE GENOMIC DNA]</scope>
    <source>
        <strain evidence="5 6">cv. Chiifu-401-42</strain>
    </source>
</reference>
<dbReference type="GO" id="GO:0007165">
    <property type="term" value="P:signal transduction"/>
    <property type="evidence" value="ECO:0007669"/>
    <property type="project" value="InterPro"/>
</dbReference>
<feature type="domain" description="PH" evidence="3">
    <location>
        <begin position="72"/>
        <end position="175"/>
    </location>
</feature>
<dbReference type="InterPro" id="IPR011993">
    <property type="entry name" value="PH-like_dom_sf"/>
</dbReference>
<feature type="compositionally biased region" description="Low complexity" evidence="2">
    <location>
        <begin position="496"/>
        <end position="508"/>
    </location>
</feature>
<evidence type="ECO:0000256" key="2">
    <source>
        <dbReference type="SAM" id="MobiDB-lite"/>
    </source>
</evidence>
<dbReference type="CDD" id="cd00821">
    <property type="entry name" value="PH"/>
    <property type="match status" value="1"/>
</dbReference>
<dbReference type="InterPro" id="IPR000198">
    <property type="entry name" value="RhoGAP_dom"/>
</dbReference>
<dbReference type="Gene3D" id="1.10.555.10">
    <property type="entry name" value="Rho GTPase activation protein"/>
    <property type="match status" value="1"/>
</dbReference>
<feature type="region of interest" description="Disordered" evidence="2">
    <location>
        <begin position="427"/>
        <end position="586"/>
    </location>
</feature>
<feature type="compositionally biased region" description="Acidic residues" evidence="2">
    <location>
        <begin position="462"/>
        <end position="472"/>
    </location>
</feature>
<dbReference type="Pfam" id="PF00169">
    <property type="entry name" value="PH"/>
    <property type="match status" value="1"/>
</dbReference>
<dbReference type="InterPro" id="IPR025757">
    <property type="entry name" value="MIP1_Leuzipper"/>
</dbReference>
<evidence type="ECO:0000313" key="5">
    <source>
        <dbReference type="EnsemblPlants" id="Bra019218.1-P"/>
    </source>
</evidence>
<feature type="compositionally biased region" description="Polar residues" evidence="2">
    <location>
        <begin position="902"/>
        <end position="913"/>
    </location>
</feature>
<feature type="region of interest" description="Disordered" evidence="2">
    <location>
        <begin position="1"/>
        <end position="41"/>
    </location>
</feature>
<dbReference type="InterPro" id="IPR052799">
    <property type="entry name" value="Rho_GAP_Regulators"/>
</dbReference>
<dbReference type="CDD" id="cd00159">
    <property type="entry name" value="RhoGAP"/>
    <property type="match status" value="1"/>
</dbReference>
<dbReference type="AlphaFoldDB" id="M4DRS5"/>
<feature type="compositionally biased region" description="Basic and acidic residues" evidence="2">
    <location>
        <begin position="771"/>
        <end position="783"/>
    </location>
</feature>
<dbReference type="Gramene" id="Bra019218.1">
    <property type="protein sequence ID" value="Bra019218.1-P"/>
    <property type="gene ID" value="Bra019218"/>
</dbReference>
<name>M4DRS5_BRACM</name>
<dbReference type="PANTHER" id="PTHR46265:SF18">
    <property type="entry name" value="RHO-GAP DOMAIN-CONTAINING PROTEIN"/>
    <property type="match status" value="1"/>
</dbReference>
<proteinExistence type="predicted"/>
<dbReference type="OMA" id="PEHNSKM"/>
<accession>M4DRS5</accession>
<keyword evidence="1" id="KW-0343">GTPase activation</keyword>
<dbReference type="EnsemblPlants" id="Bra019218.1">
    <property type="protein sequence ID" value="Bra019218.1-P"/>
    <property type="gene ID" value="Bra019218"/>
</dbReference>
<dbReference type="InterPro" id="IPR001849">
    <property type="entry name" value="PH_domain"/>
</dbReference>
<dbReference type="HOGENOM" id="CLU_011283_1_0_1"/>
<feature type="region of interest" description="Disordered" evidence="2">
    <location>
        <begin position="719"/>
        <end position="913"/>
    </location>
</feature>
<evidence type="ECO:0000313" key="6">
    <source>
        <dbReference type="Proteomes" id="UP000011750"/>
    </source>
</evidence>
<feature type="compositionally biased region" description="Polar residues" evidence="2">
    <location>
        <begin position="675"/>
        <end position="686"/>
    </location>
</feature>
<dbReference type="Proteomes" id="UP000011750">
    <property type="component" value="Chromosome A03"/>
</dbReference>
<feature type="compositionally biased region" description="Low complexity" evidence="2">
    <location>
        <begin position="867"/>
        <end position="879"/>
    </location>
</feature>
<reference evidence="5 6" key="2">
    <citation type="journal article" date="2018" name="Hortic Res">
        <title>Improved Brassica rapa reference genome by single-molecule sequencing and chromosome conformation capture technologies.</title>
        <authorList>
            <person name="Zhang L."/>
            <person name="Cai X."/>
            <person name="Wu J."/>
            <person name="Liu M."/>
            <person name="Grob S."/>
            <person name="Cheng F."/>
            <person name="Liang J."/>
            <person name="Cai C."/>
            <person name="Liu Z."/>
            <person name="Liu B."/>
            <person name="Wang F."/>
            <person name="Li S."/>
            <person name="Liu F."/>
            <person name="Li X."/>
            <person name="Cheng L."/>
            <person name="Yang W."/>
            <person name="Li M.H."/>
            <person name="Grossniklaus U."/>
            <person name="Zheng H."/>
            <person name="Wang X."/>
        </authorList>
    </citation>
    <scope>NUCLEOTIDE SEQUENCE [LARGE SCALE GENOMIC DNA]</scope>
    <source>
        <strain evidence="5 6">cv. Chiifu-401-42</strain>
    </source>
</reference>
<dbReference type="InterPro" id="IPR008936">
    <property type="entry name" value="Rho_GTPase_activation_prot"/>
</dbReference>
<reference evidence="5" key="3">
    <citation type="submission" date="2023-03" db="UniProtKB">
        <authorList>
            <consortium name="EnsemblPlants"/>
        </authorList>
    </citation>
    <scope>IDENTIFICATION</scope>
    <source>
        <strain evidence="5">cv. Chiifu-401-42</strain>
    </source>
</reference>
<dbReference type="SMART" id="SM00233">
    <property type="entry name" value="PH"/>
    <property type="match status" value="1"/>
</dbReference>
<dbReference type="Gene3D" id="2.30.29.30">
    <property type="entry name" value="Pleckstrin-homology domain (PH domain)/Phosphotyrosine-binding domain (PTB)"/>
    <property type="match status" value="1"/>
</dbReference>